<evidence type="ECO:0000313" key="4">
    <source>
        <dbReference type="Proteomes" id="UP000796880"/>
    </source>
</evidence>
<dbReference type="InterPro" id="IPR045010">
    <property type="entry name" value="MDR_fam"/>
</dbReference>
<dbReference type="FunFam" id="3.40.50.720:FF:000121">
    <property type="entry name" value="Prostaglandin reductase 2"/>
    <property type="match status" value="1"/>
</dbReference>
<dbReference type="EMBL" id="VOIH02000002">
    <property type="protein sequence ID" value="KAF3453862.1"/>
    <property type="molecule type" value="Genomic_DNA"/>
</dbReference>
<dbReference type="SMART" id="SM00829">
    <property type="entry name" value="PKS_ER"/>
    <property type="match status" value="1"/>
</dbReference>
<evidence type="ECO:0000313" key="3">
    <source>
        <dbReference type="EMBL" id="KAF3453862.1"/>
    </source>
</evidence>
<protein>
    <recommendedName>
        <fullName evidence="2">Enoyl reductase (ER) domain-containing protein</fullName>
    </recommendedName>
</protein>
<dbReference type="Pfam" id="PF16884">
    <property type="entry name" value="ADH_N_2"/>
    <property type="match status" value="1"/>
</dbReference>
<dbReference type="InterPro" id="IPR013149">
    <property type="entry name" value="ADH-like_C"/>
</dbReference>
<gene>
    <name evidence="3" type="ORF">FNV43_RR04303</name>
</gene>
<dbReference type="PANTHER" id="PTHR43205">
    <property type="entry name" value="PROSTAGLANDIN REDUCTASE"/>
    <property type="match status" value="1"/>
</dbReference>
<name>A0A8K0MPN4_9ROSA</name>
<dbReference type="InterPro" id="IPR011032">
    <property type="entry name" value="GroES-like_sf"/>
</dbReference>
<sequence>MAEIGSIISNKQVILKHYVAAGSAIKESDMYVTTTSITLKLPEGSNALLIKTLYLSCDPFLQFIMKNTPGLTGYTFFSPGSPICGYGVAKVLESGRPEFKKDDLVWGLMGWEEYSLVTNSQSFSKSTTLMYHSPTIQGFLNEVSRLKKGEYVFVSAASGAVGQLVGQFAKLAGCYVVGSAGSEEKVDMLKNKLGFDEAFNYKLEDEDLDAALKRYFSEGIDYYFEQVGGKMLDAVLLNMRNHGRIVTCGMISQYNVPQPHGIVNLMLVGLKRLQILGFTHRDHDHVYNNFLDFVLPLIRNKKITYVEDIAHGLDNAPTALAGLFTGRNFGKQLVAVAPHDHHY</sequence>
<dbReference type="PANTHER" id="PTHR43205:SF47">
    <property type="entry name" value="NADP-DEPENDENT ALKENAL DOUBLE BOND REDUCTASE"/>
    <property type="match status" value="1"/>
</dbReference>
<dbReference type="SUPFAM" id="SSF51735">
    <property type="entry name" value="NAD(P)-binding Rossmann-fold domains"/>
    <property type="match status" value="1"/>
</dbReference>
<dbReference type="InterPro" id="IPR036291">
    <property type="entry name" value="NAD(P)-bd_dom_sf"/>
</dbReference>
<dbReference type="Proteomes" id="UP000796880">
    <property type="component" value="Unassembled WGS sequence"/>
</dbReference>
<dbReference type="Pfam" id="PF00107">
    <property type="entry name" value="ADH_zinc_N"/>
    <property type="match status" value="1"/>
</dbReference>
<accession>A0A8K0MPN4</accession>
<dbReference type="Gene3D" id="3.90.180.10">
    <property type="entry name" value="Medium-chain alcohol dehydrogenases, catalytic domain"/>
    <property type="match status" value="1"/>
</dbReference>
<dbReference type="SUPFAM" id="SSF50129">
    <property type="entry name" value="GroES-like"/>
    <property type="match status" value="1"/>
</dbReference>
<comment type="caution">
    <text evidence="3">The sequence shown here is derived from an EMBL/GenBank/DDBJ whole genome shotgun (WGS) entry which is preliminary data.</text>
</comment>
<feature type="domain" description="Enoyl reductase (ER)" evidence="2">
    <location>
        <begin position="48"/>
        <end position="334"/>
    </location>
</feature>
<dbReference type="AlphaFoldDB" id="A0A8K0MPN4"/>
<keyword evidence="1" id="KW-0560">Oxidoreductase</keyword>
<keyword evidence="4" id="KW-1185">Reference proteome</keyword>
<dbReference type="Gene3D" id="3.40.50.720">
    <property type="entry name" value="NAD(P)-binding Rossmann-like Domain"/>
    <property type="match status" value="1"/>
</dbReference>
<dbReference type="GO" id="GO:0032440">
    <property type="term" value="F:2-alkenal reductase [NAD(P)H] activity"/>
    <property type="evidence" value="ECO:0007669"/>
    <property type="project" value="TreeGrafter"/>
</dbReference>
<reference evidence="3" key="1">
    <citation type="submission" date="2020-03" db="EMBL/GenBank/DDBJ databases">
        <title>A high-quality chromosome-level genome assembly of a woody plant with both climbing and erect habits, Rhamnella rubrinervis.</title>
        <authorList>
            <person name="Lu Z."/>
            <person name="Yang Y."/>
            <person name="Zhu X."/>
            <person name="Sun Y."/>
        </authorList>
    </citation>
    <scope>NUCLEOTIDE SEQUENCE</scope>
    <source>
        <strain evidence="3">BYM</strain>
        <tissue evidence="3">Leaf</tissue>
    </source>
</reference>
<evidence type="ECO:0000259" key="2">
    <source>
        <dbReference type="SMART" id="SM00829"/>
    </source>
</evidence>
<dbReference type="InterPro" id="IPR020843">
    <property type="entry name" value="ER"/>
</dbReference>
<proteinExistence type="predicted"/>
<dbReference type="OrthoDB" id="809632at2759"/>
<evidence type="ECO:0000256" key="1">
    <source>
        <dbReference type="ARBA" id="ARBA00023002"/>
    </source>
</evidence>
<dbReference type="InterPro" id="IPR041694">
    <property type="entry name" value="ADH_N_2"/>
</dbReference>
<organism evidence="3 4">
    <name type="scientific">Rhamnella rubrinervis</name>
    <dbReference type="NCBI Taxonomy" id="2594499"/>
    <lineage>
        <taxon>Eukaryota</taxon>
        <taxon>Viridiplantae</taxon>
        <taxon>Streptophyta</taxon>
        <taxon>Embryophyta</taxon>
        <taxon>Tracheophyta</taxon>
        <taxon>Spermatophyta</taxon>
        <taxon>Magnoliopsida</taxon>
        <taxon>eudicotyledons</taxon>
        <taxon>Gunneridae</taxon>
        <taxon>Pentapetalae</taxon>
        <taxon>rosids</taxon>
        <taxon>fabids</taxon>
        <taxon>Rosales</taxon>
        <taxon>Rhamnaceae</taxon>
        <taxon>rhamnoid group</taxon>
        <taxon>Rhamneae</taxon>
        <taxon>Rhamnella</taxon>
    </lineage>
</organism>